<evidence type="ECO:0000313" key="21">
    <source>
        <dbReference type="EMBL" id="VDN96160.1"/>
    </source>
</evidence>
<dbReference type="SUPFAM" id="SSF56235">
    <property type="entry name" value="N-terminal nucleophile aminohydrolases (Ntn hydrolases)"/>
    <property type="match status" value="1"/>
</dbReference>
<evidence type="ECO:0000256" key="1">
    <source>
        <dbReference type="ARBA" id="ARBA00001198"/>
    </source>
</evidence>
<gene>
    <name evidence="21" type="ORF">HNAJ_LOCUS301</name>
</gene>
<evidence type="ECO:0000256" key="11">
    <source>
        <dbReference type="ARBA" id="ARBA00023052"/>
    </source>
</evidence>
<feature type="domain" description="DUF3752" evidence="20">
    <location>
        <begin position="872"/>
        <end position="975"/>
    </location>
</feature>
<reference evidence="21 22" key="2">
    <citation type="submission" date="2018-11" db="EMBL/GenBank/DDBJ databases">
        <authorList>
            <consortium name="Pathogen Informatics"/>
        </authorList>
    </citation>
    <scope>NUCLEOTIDE SEQUENCE [LARGE SCALE GENOMIC DNA]</scope>
</reference>
<keyword evidence="11 15" id="KW-0786">Thiamine pyrophosphate</keyword>
<dbReference type="SUPFAM" id="SSF56300">
    <property type="entry name" value="Metallo-dependent phosphatases"/>
    <property type="match status" value="1"/>
</dbReference>
<dbReference type="WBParaSite" id="HNAJ_0000030001-mRNA-1">
    <property type="protein sequence ID" value="HNAJ_0000030001-mRNA-1"/>
    <property type="gene ID" value="HNAJ_0000030001"/>
</dbReference>
<keyword evidence="22" id="KW-1185">Reference proteome</keyword>
<dbReference type="Pfam" id="PF12572">
    <property type="entry name" value="DUF3752"/>
    <property type="match status" value="1"/>
</dbReference>
<dbReference type="CDD" id="cd03761">
    <property type="entry name" value="proteasome_beta_type_5"/>
    <property type="match status" value="1"/>
</dbReference>
<comment type="catalytic activity">
    <reaction evidence="13 15">
        <text>N(6)-[(R)-lipoyl]-L-lysyl-[protein] + pyruvate + H(+) = N(6)-[(R)-S(8)-acetyldihydrolipoyl]-L-lysyl-[protein] + CO2</text>
        <dbReference type="Rhea" id="RHEA:19189"/>
        <dbReference type="Rhea" id="RHEA-COMP:10474"/>
        <dbReference type="Rhea" id="RHEA-COMP:10478"/>
        <dbReference type="ChEBI" id="CHEBI:15361"/>
        <dbReference type="ChEBI" id="CHEBI:15378"/>
        <dbReference type="ChEBI" id="CHEBI:16526"/>
        <dbReference type="ChEBI" id="CHEBI:83099"/>
        <dbReference type="ChEBI" id="CHEBI:83111"/>
        <dbReference type="EC" id="1.2.4.1"/>
    </reaction>
</comment>
<feature type="transmembrane region" description="Helical" evidence="17">
    <location>
        <begin position="630"/>
        <end position="648"/>
    </location>
</feature>
<reference evidence="23" key="1">
    <citation type="submission" date="2017-02" db="UniProtKB">
        <authorList>
            <consortium name="WormBaseParasite"/>
        </authorList>
    </citation>
    <scope>IDENTIFICATION</scope>
</reference>
<comment type="subcellular location">
    <subcellularLocation>
        <location evidence="3">Nucleus</location>
    </subcellularLocation>
</comment>
<feature type="compositionally biased region" description="Low complexity" evidence="16">
    <location>
        <begin position="887"/>
        <end position="905"/>
    </location>
</feature>
<keyword evidence="4" id="KW-0963">Cytoplasm</keyword>
<dbReference type="FunFam" id="3.40.50.970:FF:000013">
    <property type="entry name" value="Pyruvate dehydrogenase E1 component subunit alpha"/>
    <property type="match status" value="1"/>
</dbReference>
<evidence type="ECO:0000256" key="10">
    <source>
        <dbReference type="ARBA" id="ARBA00023002"/>
    </source>
</evidence>
<feature type="transmembrane region" description="Helical" evidence="17">
    <location>
        <begin position="258"/>
        <end position="280"/>
    </location>
</feature>
<feature type="region of interest" description="Disordered" evidence="16">
    <location>
        <begin position="789"/>
        <end position="828"/>
    </location>
</feature>
<feature type="active site" description="Nucleophile" evidence="14">
    <location>
        <position position="66"/>
    </location>
</feature>
<keyword evidence="17" id="KW-0472">Membrane</keyword>
<keyword evidence="6" id="KW-0888">Threonine protease</keyword>
<keyword evidence="17" id="KW-1133">Transmembrane helix</keyword>
<feature type="domain" description="Dehydrogenase E1 component" evidence="19">
    <location>
        <begin position="1040"/>
        <end position="1334"/>
    </location>
</feature>
<comment type="catalytic activity">
    <reaction evidence="1">
        <text>Cleavage of peptide bonds with very broad specificity.</text>
        <dbReference type="EC" id="3.4.25.1"/>
    </reaction>
</comment>
<keyword evidence="17" id="KW-0812">Transmembrane</keyword>
<evidence type="ECO:0000259" key="20">
    <source>
        <dbReference type="Pfam" id="PF12572"/>
    </source>
</evidence>
<dbReference type="PANTHER" id="PTHR11516">
    <property type="entry name" value="PYRUVATE DEHYDROGENASE E1 COMPONENT, ALPHA SUBUNIT BACTERIAL AND ORGANELLAR"/>
    <property type="match status" value="1"/>
</dbReference>
<evidence type="ECO:0000256" key="5">
    <source>
        <dbReference type="ARBA" id="ARBA00022670"/>
    </source>
</evidence>
<keyword evidence="8" id="KW-0647">Proteasome</keyword>
<evidence type="ECO:0000256" key="14">
    <source>
        <dbReference type="PIRSR" id="PIRSR600243-1"/>
    </source>
</evidence>
<evidence type="ECO:0000256" key="4">
    <source>
        <dbReference type="ARBA" id="ARBA00022490"/>
    </source>
</evidence>
<dbReference type="InterPro" id="IPR000243">
    <property type="entry name" value="Pept_T1A_subB"/>
</dbReference>
<comment type="cofactor">
    <cofactor evidence="2 15">
        <name>thiamine diphosphate</name>
        <dbReference type="ChEBI" id="CHEBI:58937"/>
    </cofactor>
</comment>
<dbReference type="Pfam" id="PF00676">
    <property type="entry name" value="E1_dh"/>
    <property type="match status" value="1"/>
</dbReference>
<dbReference type="STRING" id="102285.A0A0R3T0G1"/>
<organism evidence="23">
    <name type="scientific">Rodentolepis nana</name>
    <name type="common">Dwarf tapeworm</name>
    <name type="synonym">Hymenolepis nana</name>
    <dbReference type="NCBI Taxonomy" id="102285"/>
    <lineage>
        <taxon>Eukaryota</taxon>
        <taxon>Metazoa</taxon>
        <taxon>Spiralia</taxon>
        <taxon>Lophotrochozoa</taxon>
        <taxon>Platyhelminthes</taxon>
        <taxon>Cestoda</taxon>
        <taxon>Eucestoda</taxon>
        <taxon>Cyclophyllidea</taxon>
        <taxon>Hymenolepididae</taxon>
        <taxon>Rodentolepis</taxon>
    </lineage>
</organism>
<evidence type="ECO:0000256" key="12">
    <source>
        <dbReference type="ARBA" id="ARBA00023317"/>
    </source>
</evidence>
<dbReference type="PANTHER" id="PTHR11516:SF60">
    <property type="entry name" value="PYRUVATE DEHYDROGENASE E1 COMPONENT SUBUNIT ALPHA"/>
    <property type="match status" value="1"/>
</dbReference>
<sequence length="1364" mass="154026">MALAEFAKFKEPTKCFDVDRALRAPINLQHNDELSISVEPVLKGHMRPIEHGIASNDLKINFMHGTTCLAFKFKEGIIVSVDSRASAGYYIASPLVHKVLKINKHLLGTMAGGAADCLYWTRVLSKHCRLFELRNKERISVAAASKLLSNMLYNYKGYGLCLASLIVGYDKMGPGLYYVDNDGTRLTGDYFSAGSGSTYAYSILDAEHRFDMTMDEAIELGRKAIYHATYRDAASGGINNLYYMGPDGWTFIGASTTFFALFLVAVLVFWCEFVLFYFYLFQCTWPQISEEKLDKFILPSEKAKPVRILLVSDTHIGVRHNLIDRMRRHWLLNRAFKTAMNLYSPEVVIHLGDLLDQGFFEPDEDFNRDVEIVKSIFDIDRKSTVFKVLPGNHDVGFHHRLHPYTSSRFNSVFRLPTDRKYSKDDVEIKGSVKLWSYKGLLFVFLNSMAFEGDSCRFCQRADDELQLLTKRLQCLRGELPLQSCQDDFRSIMEHDSDEINMGDYTHPILIQHFPLFRSDETVCEANHPDSMPESERKVPYKPGIDCLSDSITRQLFFSIRPRLAFGGHSHYFCHRTHAVGSRSLDSSTWRVEEWTLPALSYRVSGHPGFVLLHASRNGYAVKRCHLPTEWTIGLNYAIGFCIIIFVYWNMRRKRYSPPIFQTRPDYISKREPSDGEEREEPRRIGPQLAPDAMSPSTGIGPVLPEHIVRAQMANEALKEEIEEVSLVDVGAIGPLLPGNEVVEELRHTSRRSKTMPSGQSDKLERESWMTDYLPVSTDPLAALKPRKFRQGTAPTGGVDSSWFTVSGSGPLDPDSTSSIANIPQPDPHSKLLQDVVTVRDNTMFAVANDYNKKHKRDESLLERHQRKLAKKAQKTKRKTKKRKSRDGSSTSSSSTSSSSSSSDSSNTEDRKKHKHQHHKKRKKDKDKKKKNKKTEEVAAPMRQPFDRDRDLFASRVDPLKRKAIIERSKNLGSRFAHGGQKSFIGLFRSAITNTAANLRYFSNAPSASAVLQPFKLYKLDNGPPSTTTCTREDALKYYETMQRVRRMETTLSSLYKEKKVRGFCHLYSGQEAVAVGTEAALIPGDAIITAYRCHAFVVTRGESVASVIGELLGKSNGNVSGKGGSMHMYAKEFYGGNGIVGAQVPLGAGVALHKKRNGTNNLCVTMYGDGASNQGQVFETFNMAKLWNLPCIFVCENNKYGMGTSAQRSSCNTAYYTRGDVIPGLWVDGMDILSVREAMRYAADWCRSGKGPIVVETETYRYFGHSMSDPGTSYRTRDEIQTVRRERDPIILFGRFMTANGLSTDEEIKGIDKKIRQEIEEVVQECENAPLPEIETAYTHVFREYPSDFFIRGSDITQKIIPKA</sequence>
<dbReference type="CDD" id="cd02000">
    <property type="entry name" value="TPP_E1_PDC_ADC_BCADC"/>
    <property type="match status" value="1"/>
</dbReference>
<keyword evidence="10 15" id="KW-0560">Oxidoreductase</keyword>
<feature type="compositionally biased region" description="Basic residues" evidence="16">
    <location>
        <begin position="864"/>
        <end position="884"/>
    </location>
</feature>
<dbReference type="EMBL" id="UZAE01000071">
    <property type="protein sequence ID" value="VDN96160.1"/>
    <property type="molecule type" value="Genomic_DNA"/>
</dbReference>
<proteinExistence type="predicted"/>
<evidence type="ECO:0000256" key="9">
    <source>
        <dbReference type="ARBA" id="ARBA00022946"/>
    </source>
</evidence>
<evidence type="ECO:0000256" key="2">
    <source>
        <dbReference type="ARBA" id="ARBA00001964"/>
    </source>
</evidence>
<dbReference type="EC" id="1.2.4.1" evidence="15"/>
<evidence type="ECO:0000256" key="13">
    <source>
        <dbReference type="ARBA" id="ARBA00051231"/>
    </source>
</evidence>
<dbReference type="GO" id="GO:0005839">
    <property type="term" value="C:proteasome core complex"/>
    <property type="evidence" value="ECO:0007669"/>
    <property type="project" value="InterPro"/>
</dbReference>
<accession>A0A0R3T0G1</accession>
<dbReference type="GO" id="GO:0006086">
    <property type="term" value="P:pyruvate decarboxylation to acetyl-CoA"/>
    <property type="evidence" value="ECO:0007669"/>
    <property type="project" value="InterPro"/>
</dbReference>
<dbReference type="InterPro" id="IPR004843">
    <property type="entry name" value="Calcineurin-like_PHP"/>
</dbReference>
<dbReference type="Proteomes" id="UP000278807">
    <property type="component" value="Unassembled WGS sequence"/>
</dbReference>
<evidence type="ECO:0000256" key="3">
    <source>
        <dbReference type="ARBA" id="ARBA00004123"/>
    </source>
</evidence>
<dbReference type="InterPro" id="IPR029061">
    <property type="entry name" value="THDP-binding"/>
</dbReference>
<dbReference type="GO" id="GO:0005634">
    <property type="term" value="C:nucleus"/>
    <property type="evidence" value="ECO:0007669"/>
    <property type="project" value="UniProtKB-SubCell"/>
</dbReference>
<dbReference type="OrthoDB" id="10256198at2759"/>
<dbReference type="SUPFAM" id="SSF52518">
    <property type="entry name" value="Thiamin diphosphate-binding fold (THDP-binding)"/>
    <property type="match status" value="1"/>
</dbReference>
<keyword evidence="12 15" id="KW-0670">Pyruvate</keyword>
<feature type="compositionally biased region" description="Basic and acidic residues" evidence="16">
    <location>
        <begin position="666"/>
        <end position="683"/>
    </location>
</feature>
<evidence type="ECO:0000313" key="23">
    <source>
        <dbReference type="WBParaSite" id="HNAJ_0000030001-mRNA-1"/>
    </source>
</evidence>
<dbReference type="PROSITE" id="PS51476">
    <property type="entry name" value="PROTEASOME_BETA_2"/>
    <property type="match status" value="1"/>
</dbReference>
<keyword evidence="5" id="KW-0645">Protease</keyword>
<dbReference type="Pfam" id="PF00149">
    <property type="entry name" value="Metallophos"/>
    <property type="match status" value="1"/>
</dbReference>
<dbReference type="PRINTS" id="PR00141">
    <property type="entry name" value="PROTEASOME"/>
</dbReference>
<keyword evidence="7" id="KW-0378">Hydrolase</keyword>
<evidence type="ECO:0000256" key="8">
    <source>
        <dbReference type="ARBA" id="ARBA00022942"/>
    </source>
</evidence>
<dbReference type="InterPro" id="IPR001353">
    <property type="entry name" value="Proteasome_sua/b"/>
</dbReference>
<feature type="region of interest" description="Disordered" evidence="16">
    <location>
        <begin position="664"/>
        <end position="696"/>
    </location>
</feature>
<dbReference type="Pfam" id="PF00227">
    <property type="entry name" value="Proteasome"/>
    <property type="match status" value="1"/>
</dbReference>
<dbReference type="InterPro" id="IPR001017">
    <property type="entry name" value="DH_E1"/>
</dbReference>
<dbReference type="InterPro" id="IPR029052">
    <property type="entry name" value="Metallo-depent_PP-like"/>
</dbReference>
<feature type="region of interest" description="Disordered" evidence="16">
    <location>
        <begin position="855"/>
        <end position="945"/>
    </location>
</feature>
<dbReference type="GO" id="GO:0004739">
    <property type="term" value="F:pyruvate dehydrogenase (acetyl-transferring) activity"/>
    <property type="evidence" value="ECO:0007669"/>
    <property type="project" value="UniProtKB-UniRule"/>
</dbReference>
<evidence type="ECO:0000256" key="17">
    <source>
        <dbReference type="SAM" id="Phobius"/>
    </source>
</evidence>
<evidence type="ECO:0000313" key="22">
    <source>
        <dbReference type="Proteomes" id="UP000278807"/>
    </source>
</evidence>
<name>A0A0R3T0G1_RODNA</name>
<feature type="compositionally biased region" description="Basic residues" evidence="16">
    <location>
        <begin position="911"/>
        <end position="932"/>
    </location>
</feature>
<dbReference type="InterPro" id="IPR023333">
    <property type="entry name" value="Proteasome_suB-type"/>
</dbReference>
<dbReference type="Gene3D" id="3.60.21.10">
    <property type="match status" value="1"/>
</dbReference>
<comment type="function">
    <text evidence="15">The pyruvate dehydrogenase complex catalyzes the overall conversion of pyruvate to acetyl-CoA and CO(2).</text>
</comment>
<evidence type="ECO:0000259" key="18">
    <source>
        <dbReference type="Pfam" id="PF00149"/>
    </source>
</evidence>
<evidence type="ECO:0000259" key="19">
    <source>
        <dbReference type="Pfam" id="PF00676"/>
    </source>
</evidence>
<dbReference type="InterPro" id="IPR029055">
    <property type="entry name" value="Ntn_hydrolases_N"/>
</dbReference>
<evidence type="ECO:0000256" key="7">
    <source>
        <dbReference type="ARBA" id="ARBA00022801"/>
    </source>
</evidence>
<dbReference type="Gene3D" id="3.60.20.10">
    <property type="entry name" value="Glutamine Phosphoribosylpyrophosphate, subunit 1, domain 1"/>
    <property type="match status" value="1"/>
</dbReference>
<dbReference type="InterPro" id="IPR050642">
    <property type="entry name" value="PDH_E1_Alpha_Subunit"/>
</dbReference>
<dbReference type="GO" id="GO:0051603">
    <property type="term" value="P:proteolysis involved in protein catabolic process"/>
    <property type="evidence" value="ECO:0007669"/>
    <property type="project" value="InterPro"/>
</dbReference>
<dbReference type="Gene3D" id="3.40.50.970">
    <property type="match status" value="1"/>
</dbReference>
<evidence type="ECO:0000256" key="15">
    <source>
        <dbReference type="RuleBase" id="RU361139"/>
    </source>
</evidence>
<dbReference type="NCBIfam" id="TIGR03182">
    <property type="entry name" value="PDH_E1_alph_y"/>
    <property type="match status" value="1"/>
</dbReference>
<keyword evidence="9" id="KW-0809">Transit peptide</keyword>
<protein>
    <recommendedName>
        <fullName evidence="15">Pyruvate dehydrogenase E1 component subunit alpha</fullName>
        <ecNumber evidence="15">1.2.4.1</ecNumber>
    </recommendedName>
</protein>
<evidence type="ECO:0000256" key="6">
    <source>
        <dbReference type="ARBA" id="ARBA00022698"/>
    </source>
</evidence>
<evidence type="ECO:0000256" key="16">
    <source>
        <dbReference type="SAM" id="MobiDB-lite"/>
    </source>
</evidence>
<feature type="domain" description="Calcineurin-like phosphoesterase" evidence="18">
    <location>
        <begin position="307"/>
        <end position="571"/>
    </location>
</feature>
<dbReference type="InterPro" id="IPR022226">
    <property type="entry name" value="DUF3752"/>
</dbReference>
<dbReference type="GO" id="GO:0004298">
    <property type="term" value="F:threonine-type endopeptidase activity"/>
    <property type="evidence" value="ECO:0007669"/>
    <property type="project" value="UniProtKB-KW"/>
</dbReference>
<dbReference type="InterPro" id="IPR017597">
    <property type="entry name" value="Pyrv_DH_E1_asu_subgrp-y"/>
</dbReference>